<feature type="compositionally biased region" description="Polar residues" evidence="1">
    <location>
        <begin position="181"/>
        <end position="207"/>
    </location>
</feature>
<feature type="compositionally biased region" description="Acidic residues" evidence="1">
    <location>
        <begin position="142"/>
        <end position="151"/>
    </location>
</feature>
<dbReference type="EMBL" id="JH921471">
    <property type="protein sequence ID" value="EKD11976.1"/>
    <property type="molecule type" value="Genomic_DNA"/>
</dbReference>
<organism evidence="2 3">
    <name type="scientific">Marssonina brunnea f. sp. multigermtubi (strain MB_m1)</name>
    <name type="common">Marssonina leaf spot fungus</name>
    <dbReference type="NCBI Taxonomy" id="1072389"/>
    <lineage>
        <taxon>Eukaryota</taxon>
        <taxon>Fungi</taxon>
        <taxon>Dikarya</taxon>
        <taxon>Ascomycota</taxon>
        <taxon>Pezizomycotina</taxon>
        <taxon>Leotiomycetes</taxon>
        <taxon>Helotiales</taxon>
        <taxon>Drepanopezizaceae</taxon>
        <taxon>Drepanopeziza</taxon>
    </lineage>
</organism>
<feature type="region of interest" description="Disordered" evidence="1">
    <location>
        <begin position="362"/>
        <end position="381"/>
    </location>
</feature>
<dbReference type="InParanoid" id="K1WGH5"/>
<feature type="compositionally biased region" description="Polar residues" evidence="1">
    <location>
        <begin position="667"/>
        <end position="693"/>
    </location>
</feature>
<dbReference type="OrthoDB" id="10251048at2759"/>
<feature type="region of interest" description="Disordered" evidence="1">
    <location>
        <begin position="135"/>
        <end position="209"/>
    </location>
</feature>
<dbReference type="HOGENOM" id="CLU_318871_0_0_1"/>
<dbReference type="AlphaFoldDB" id="K1WGH5"/>
<evidence type="ECO:0000313" key="2">
    <source>
        <dbReference type="EMBL" id="EKD11976.1"/>
    </source>
</evidence>
<feature type="compositionally biased region" description="Polar residues" evidence="1">
    <location>
        <begin position="156"/>
        <end position="169"/>
    </location>
</feature>
<evidence type="ECO:0000256" key="1">
    <source>
        <dbReference type="SAM" id="MobiDB-lite"/>
    </source>
</evidence>
<feature type="region of interest" description="Disordered" evidence="1">
    <location>
        <begin position="605"/>
        <end position="630"/>
    </location>
</feature>
<dbReference type="Proteomes" id="UP000006753">
    <property type="component" value="Unassembled WGS sequence"/>
</dbReference>
<feature type="compositionally biased region" description="Polar residues" evidence="1">
    <location>
        <begin position="709"/>
        <end position="723"/>
    </location>
</feature>
<feature type="compositionally biased region" description="Polar residues" evidence="1">
    <location>
        <begin position="910"/>
        <end position="924"/>
    </location>
</feature>
<dbReference type="eggNOG" id="ENOG502T3IF">
    <property type="taxonomic scope" value="Eukaryota"/>
</dbReference>
<dbReference type="OMA" id="DSVEWDP"/>
<keyword evidence="3" id="KW-1185">Reference proteome</keyword>
<feature type="region of interest" description="Disordered" evidence="1">
    <location>
        <begin position="644"/>
        <end position="726"/>
    </location>
</feature>
<dbReference type="KEGG" id="mbe:MBM_09839"/>
<proteinExistence type="predicted"/>
<feature type="region of interest" description="Disordered" evidence="1">
    <location>
        <begin position="92"/>
        <end position="112"/>
    </location>
</feature>
<reference evidence="2 3" key="1">
    <citation type="journal article" date="2012" name="BMC Genomics">
        <title>Sequencing the genome of Marssonina brunnea reveals fungus-poplar co-evolution.</title>
        <authorList>
            <person name="Zhu S."/>
            <person name="Cao Y.-Z."/>
            <person name="Jiang C."/>
            <person name="Tan B.-Y."/>
            <person name="Wang Z."/>
            <person name="Feng S."/>
            <person name="Zhang L."/>
            <person name="Su X.-H."/>
            <person name="Brejova B."/>
            <person name="Vinar T."/>
            <person name="Xu M."/>
            <person name="Wang M.-X."/>
            <person name="Zhang S.-G."/>
            <person name="Huang M.-R."/>
            <person name="Wu R."/>
            <person name="Zhou Y."/>
        </authorList>
    </citation>
    <scope>NUCLEOTIDE SEQUENCE [LARGE SCALE GENOMIC DNA]</scope>
    <source>
        <strain evidence="2 3">MB_m1</strain>
    </source>
</reference>
<feature type="region of interest" description="Disordered" evidence="1">
    <location>
        <begin position="301"/>
        <end position="328"/>
    </location>
</feature>
<gene>
    <name evidence="2" type="ORF">MBM_09839</name>
</gene>
<name>K1WGH5_MARBU</name>
<evidence type="ECO:0000313" key="3">
    <source>
        <dbReference type="Proteomes" id="UP000006753"/>
    </source>
</evidence>
<accession>K1WGH5</accession>
<sequence length="953" mass="104165">MRSNRKARFLYPPPRFTPFYPERVVNPLGQYQHIKFILSSEPTPPAVTPRTFVGRSSLQEEIDLGIATAHLLPRSASAEILCRPRTFAEAAMTTPPVRRNSGALHDTDISDESALPGRSMLALKRKKKIAKWQPLDLSESNNTDDDTEGGDDATSAVASSALPTRANTPNPKPRVPEYSPPTASASSSFQHTNNTARSISPDNNSTFEVKGNDNVVKEYAEDTSFKHVYSTPVKQESIVPNASGHHLGATAPLYESPGLYTPSHTPTQATFSSSHINPLIDNDPTPRLSQAQFPAPYNHIALSPLDQGTFGGDEEEDPNRSDTQSTKERTAAVLARLTNTAMAGRGKNVVALGEDLFDSVEWDPELPKAPPPTESPEPVTIKPQPVAYTTVGSLVDPNAVTQFSAPNRIQREGANRRQMPLSALQSRALAEGFMQPRGPPPPLNMANSMQYAQQLGRKYTQVGQSSPSSLSSTFSTLLTDHEKEILIRNCQPEAFSSNSEVPSAPFPYDFVVTSRPTDENRKLRDLDDTRARSNSFKGSLQGMDKMHTLYNLSLFENPMQEMARSRLAELSLKSQTIGKTVGNPRGLTPYEVSLQNQRPSTLSAAAESYNGPGELNRGYQFPPPGLVIPQANPLRAALNNSQTDIPQQPQRAGMPQPLTAGPPGQRQFYSGSSQFGAQPSQNTQQSQGASHTPGSLDWGNLKNGGAAASATQVPQNFTQSKGYPSTPVYDTIPREQALQYYPNGFPEGMDSFNDHWGYVSEENQRAMDRSFLDADQLKAIREKEDEDTHYQGQRRYVTMSIDDYIAEYIRHKERQTHSANNPWGNISPPERITQPMIPQEIAIEDALKIPVEDTVGPLLPGVYGSLLAYRETGPGSRARMSGFVTPAPHLIDTSPTGNDTSFGEDWGNPNFRSQDTKPASSRATSGLDALREIGNARSGGRIAGGNGKWYGNQ</sequence>
<feature type="region of interest" description="Disordered" evidence="1">
    <location>
        <begin position="889"/>
        <end position="925"/>
    </location>
</feature>
<protein>
    <submittedName>
        <fullName evidence="2">Uncharacterized protein</fullName>
    </submittedName>
</protein>